<dbReference type="Proteomes" id="UP001281147">
    <property type="component" value="Unassembled WGS sequence"/>
</dbReference>
<keyword evidence="2" id="KW-1185">Reference proteome</keyword>
<proteinExistence type="predicted"/>
<gene>
    <name evidence="1" type="ORF">LTR37_002438</name>
</gene>
<evidence type="ECO:0000313" key="1">
    <source>
        <dbReference type="EMBL" id="KAK3722446.1"/>
    </source>
</evidence>
<reference evidence="1" key="1">
    <citation type="submission" date="2023-07" db="EMBL/GenBank/DDBJ databases">
        <title>Black Yeasts Isolated from many extreme environments.</title>
        <authorList>
            <person name="Coleine C."/>
            <person name="Stajich J.E."/>
            <person name="Selbmann L."/>
        </authorList>
    </citation>
    <scope>NUCLEOTIDE SEQUENCE</scope>
    <source>
        <strain evidence="1">CCFEE 5714</strain>
    </source>
</reference>
<dbReference type="EMBL" id="JAUTXU010000013">
    <property type="protein sequence ID" value="KAK3722446.1"/>
    <property type="molecule type" value="Genomic_DNA"/>
</dbReference>
<organism evidence="1 2">
    <name type="scientific">Vermiconidia calcicola</name>
    <dbReference type="NCBI Taxonomy" id="1690605"/>
    <lineage>
        <taxon>Eukaryota</taxon>
        <taxon>Fungi</taxon>
        <taxon>Dikarya</taxon>
        <taxon>Ascomycota</taxon>
        <taxon>Pezizomycotina</taxon>
        <taxon>Dothideomycetes</taxon>
        <taxon>Dothideomycetidae</taxon>
        <taxon>Mycosphaerellales</taxon>
        <taxon>Extremaceae</taxon>
        <taxon>Vermiconidia</taxon>
    </lineage>
</organism>
<sequence length="392" mass="44618">MLPRMLCAKARMNSPRVEEQYYFVEKGNDPFVAPGTPPNGTQGSPWRTSPALKGDLTQHWMGLLDDEIPLPALTIPGTHDSAAYTHNWPFVATQHLKIVGQLNAGIRYFDLRCGLRADVVEMVHGPTYLGLTLEKVLQHMYTWLFRHPTEALIVQIKEDRRSERSSVHFMNAIFDVVTMNSDRWRTANTIPTLGDLRGRIQLFRRFVGPSLLAYGMDVSEWEDNPADPFTIYTLHDVRITIQDHYKFPGAQTLPSLITKKGGNVSELLRRASNDKDRDHWYINFVSAYELNVFFQLTPHEIAVGGYWGFRWIVGMNVRLMAYLTARTPGRERFGIVAMDFPEQGTDGLVASLILTNFEPAIRSTWRSLAGCILMLVLCIALWLLLDHCAVLR</sequence>
<accession>A0ACC3NSU0</accession>
<name>A0ACC3NSU0_9PEZI</name>
<comment type="caution">
    <text evidence="1">The sequence shown here is derived from an EMBL/GenBank/DDBJ whole genome shotgun (WGS) entry which is preliminary data.</text>
</comment>
<protein>
    <submittedName>
        <fullName evidence="1">Uncharacterized protein</fullName>
    </submittedName>
</protein>
<evidence type="ECO:0000313" key="2">
    <source>
        <dbReference type="Proteomes" id="UP001281147"/>
    </source>
</evidence>